<dbReference type="InterPro" id="IPR036770">
    <property type="entry name" value="Ankyrin_rpt-contain_sf"/>
</dbReference>
<feature type="compositionally biased region" description="Basic and acidic residues" evidence="8">
    <location>
        <begin position="257"/>
        <end position="270"/>
    </location>
</feature>
<evidence type="ECO:0000259" key="9">
    <source>
        <dbReference type="PROSITE" id="PS50865"/>
    </source>
</evidence>
<dbReference type="PROSITE" id="PS50088">
    <property type="entry name" value="ANK_REPEAT"/>
    <property type="match status" value="2"/>
</dbReference>
<dbReference type="Gene3D" id="1.25.40.10">
    <property type="entry name" value="Tetratricopeptide repeat domain"/>
    <property type="match status" value="1"/>
</dbReference>
<dbReference type="InterPro" id="IPR002110">
    <property type="entry name" value="Ankyrin_rpt"/>
</dbReference>
<organism evidence="10 11">
    <name type="scientific">Pleodorina starrii</name>
    <dbReference type="NCBI Taxonomy" id="330485"/>
    <lineage>
        <taxon>Eukaryota</taxon>
        <taxon>Viridiplantae</taxon>
        <taxon>Chlorophyta</taxon>
        <taxon>core chlorophytes</taxon>
        <taxon>Chlorophyceae</taxon>
        <taxon>CS clade</taxon>
        <taxon>Chlamydomonadales</taxon>
        <taxon>Volvocaceae</taxon>
        <taxon>Pleodorina</taxon>
    </lineage>
</organism>
<proteinExistence type="predicted"/>
<dbReference type="SUPFAM" id="SSF48452">
    <property type="entry name" value="TPR-like"/>
    <property type="match status" value="1"/>
</dbReference>
<dbReference type="EMBL" id="BRXU01000016">
    <property type="protein sequence ID" value="GLC56520.1"/>
    <property type="molecule type" value="Genomic_DNA"/>
</dbReference>
<dbReference type="Proteomes" id="UP001165080">
    <property type="component" value="Unassembled WGS sequence"/>
</dbReference>
<protein>
    <recommendedName>
        <fullName evidence="9">MYND-type domain-containing protein</fullName>
    </recommendedName>
</protein>
<evidence type="ECO:0000256" key="6">
    <source>
        <dbReference type="PROSITE-ProRule" id="PRU00023"/>
    </source>
</evidence>
<keyword evidence="3 7" id="KW-0863">Zinc-finger</keyword>
<evidence type="ECO:0000256" key="8">
    <source>
        <dbReference type="SAM" id="MobiDB-lite"/>
    </source>
</evidence>
<evidence type="ECO:0000256" key="3">
    <source>
        <dbReference type="ARBA" id="ARBA00022771"/>
    </source>
</evidence>
<dbReference type="SMART" id="SM00248">
    <property type="entry name" value="ANK"/>
    <property type="match status" value="2"/>
</dbReference>
<evidence type="ECO:0000256" key="2">
    <source>
        <dbReference type="ARBA" id="ARBA00022737"/>
    </source>
</evidence>
<evidence type="ECO:0000256" key="5">
    <source>
        <dbReference type="ARBA" id="ARBA00022833"/>
    </source>
</evidence>
<dbReference type="GO" id="GO:0008270">
    <property type="term" value="F:zinc ion binding"/>
    <property type="evidence" value="ECO:0007669"/>
    <property type="project" value="UniProtKB-KW"/>
</dbReference>
<feature type="region of interest" description="Disordered" evidence="8">
    <location>
        <begin position="252"/>
        <end position="272"/>
    </location>
</feature>
<feature type="domain" description="MYND-type" evidence="9">
    <location>
        <begin position="393"/>
        <end position="431"/>
    </location>
</feature>
<keyword evidence="4" id="KW-0802">TPR repeat</keyword>
<dbReference type="PROSITE" id="PS50297">
    <property type="entry name" value="ANK_REP_REGION"/>
    <property type="match status" value="2"/>
</dbReference>
<feature type="repeat" description="ANK" evidence="6">
    <location>
        <begin position="326"/>
        <end position="358"/>
    </location>
</feature>
<dbReference type="SUPFAM" id="SSF48403">
    <property type="entry name" value="Ankyrin repeat"/>
    <property type="match status" value="1"/>
</dbReference>
<name>A0A9W6F5I7_9CHLO</name>
<sequence length="642" mass="68324">MNLAIIVAIVTVVATLFVTCLYSLAERHRHKKPDSFIPIDMVTAPAELPPAALELKDKGNKAFGEKDYAAARTHYTSALDIAPGNAVLLSNLAATHLALRQWTSALARAEECLAADPGFLKAYGRKAAAQMGLIRPGDAEKTLLAGLSRDPKNQFLKDELDKLRLEEDGDQSPRCARNGSDRPIRDMQARVGLQLNPFAHWPSEAFQAAFLGDEKVFARVFRPEDLKLRAMEARLPLPIVVVAGAQRIRAMSVDPRATSERSSSDSERGSKHGRVLRRLIEAGARVDARDAAGWTALAHATAHHPTLDLAEILLEAGADVNAQDRFGTYPLVNAVMTGEVPSVRLLLRHGAKPDLKDNDGCDALGVSRLNPEIQSMLYKAHTGNKRPGDERVCASCGKAGAKKACAGCGGGAYYCSRDCQAAHWPTHKADCRKPASAPSAAAAAAAAAAGGGGGGGRSAGSSAAAAAASLPPEFRVGVEVETRELLNLQANLGSRMERFAGGTGKPKTKRAAQAAAHGVLQERDPGSAAAALARVADMATQQSPIKVKIQVPAPPTELERQMMLLAGESPDLMLCYNQDRSLVCRIDGFSGPGRQLADLIRREGILGMKGYFGAFFDERCRRQGGVPCEMVVISSMLAAQPF</sequence>
<dbReference type="PROSITE" id="PS50865">
    <property type="entry name" value="ZF_MYND_2"/>
    <property type="match status" value="1"/>
</dbReference>
<dbReference type="Gene3D" id="1.25.40.20">
    <property type="entry name" value="Ankyrin repeat-containing domain"/>
    <property type="match status" value="1"/>
</dbReference>
<keyword evidence="1" id="KW-0479">Metal-binding</keyword>
<keyword evidence="11" id="KW-1185">Reference proteome</keyword>
<keyword evidence="6" id="KW-0040">ANK repeat</keyword>
<dbReference type="Pfam" id="PF14559">
    <property type="entry name" value="TPR_19"/>
    <property type="match status" value="1"/>
</dbReference>
<dbReference type="PANTHER" id="PTHR22904">
    <property type="entry name" value="TPR REPEAT CONTAINING PROTEIN"/>
    <property type="match status" value="1"/>
</dbReference>
<dbReference type="SMART" id="SM00028">
    <property type="entry name" value="TPR"/>
    <property type="match status" value="3"/>
</dbReference>
<evidence type="ECO:0000256" key="4">
    <source>
        <dbReference type="ARBA" id="ARBA00022803"/>
    </source>
</evidence>
<accession>A0A9W6F5I7</accession>
<dbReference type="Pfam" id="PF01753">
    <property type="entry name" value="zf-MYND"/>
    <property type="match status" value="1"/>
</dbReference>
<feature type="repeat" description="ANK" evidence="6">
    <location>
        <begin position="292"/>
        <end position="325"/>
    </location>
</feature>
<evidence type="ECO:0000256" key="7">
    <source>
        <dbReference type="PROSITE-ProRule" id="PRU00134"/>
    </source>
</evidence>
<evidence type="ECO:0000313" key="11">
    <source>
        <dbReference type="Proteomes" id="UP001165080"/>
    </source>
</evidence>
<gene>
    <name evidence="10" type="primary">PLEST004063</name>
    <name evidence="10" type="ORF">PLESTB_001116200</name>
</gene>
<keyword evidence="5" id="KW-0862">Zinc</keyword>
<evidence type="ECO:0000313" key="10">
    <source>
        <dbReference type="EMBL" id="GLC56520.1"/>
    </source>
</evidence>
<dbReference type="Pfam" id="PF12796">
    <property type="entry name" value="Ank_2"/>
    <property type="match status" value="1"/>
</dbReference>
<comment type="caution">
    <text evidence="10">The sequence shown here is derived from an EMBL/GenBank/DDBJ whole genome shotgun (WGS) entry which is preliminary data.</text>
</comment>
<dbReference type="GO" id="GO:0051879">
    <property type="term" value="F:Hsp90 protein binding"/>
    <property type="evidence" value="ECO:0007669"/>
    <property type="project" value="TreeGrafter"/>
</dbReference>
<dbReference type="AlphaFoldDB" id="A0A9W6F5I7"/>
<dbReference type="OrthoDB" id="2423701at2759"/>
<keyword evidence="2" id="KW-0677">Repeat</keyword>
<evidence type="ECO:0000256" key="1">
    <source>
        <dbReference type="ARBA" id="ARBA00022723"/>
    </source>
</evidence>
<dbReference type="InterPro" id="IPR011990">
    <property type="entry name" value="TPR-like_helical_dom_sf"/>
</dbReference>
<reference evidence="10 11" key="1">
    <citation type="journal article" date="2023" name="Commun. Biol.">
        <title>Reorganization of the ancestral sex-determining regions during the evolution of trioecy in Pleodorina starrii.</title>
        <authorList>
            <person name="Takahashi K."/>
            <person name="Suzuki S."/>
            <person name="Kawai-Toyooka H."/>
            <person name="Yamamoto K."/>
            <person name="Hamaji T."/>
            <person name="Ootsuki R."/>
            <person name="Yamaguchi H."/>
            <person name="Kawachi M."/>
            <person name="Higashiyama T."/>
            <person name="Nozaki H."/>
        </authorList>
    </citation>
    <scope>NUCLEOTIDE SEQUENCE [LARGE SCALE GENOMIC DNA]</scope>
    <source>
        <strain evidence="10 11">NIES-4479</strain>
    </source>
</reference>
<dbReference type="PANTHER" id="PTHR22904:SF533">
    <property type="entry name" value="HSP70-HSP90 ORGANIZING PROTEIN 3"/>
    <property type="match status" value="1"/>
</dbReference>
<dbReference type="SUPFAM" id="SSF144232">
    <property type="entry name" value="HIT/MYND zinc finger-like"/>
    <property type="match status" value="1"/>
</dbReference>
<dbReference type="InterPro" id="IPR002893">
    <property type="entry name" value="Znf_MYND"/>
</dbReference>
<dbReference type="InterPro" id="IPR019734">
    <property type="entry name" value="TPR_rpt"/>
</dbReference>
<dbReference type="Gene3D" id="6.10.140.2220">
    <property type="match status" value="1"/>
</dbReference>